<dbReference type="RefSeq" id="WP_157427307.1">
    <property type="nucleotide sequence ID" value="NZ_BAAANK010000006.1"/>
</dbReference>
<organism evidence="7 8">
    <name type="scientific">Agromyces salentinus</name>
    <dbReference type="NCBI Taxonomy" id="269421"/>
    <lineage>
        <taxon>Bacteria</taxon>
        <taxon>Bacillati</taxon>
        <taxon>Actinomycetota</taxon>
        <taxon>Actinomycetes</taxon>
        <taxon>Micrococcales</taxon>
        <taxon>Microbacteriaceae</taxon>
        <taxon>Agromyces</taxon>
    </lineage>
</organism>
<dbReference type="Pfam" id="PF14759">
    <property type="entry name" value="Reductase_C"/>
    <property type="match status" value="1"/>
</dbReference>
<name>A0ABN2MSY4_9MICO</name>
<evidence type="ECO:0000256" key="1">
    <source>
        <dbReference type="ARBA" id="ARBA00001974"/>
    </source>
</evidence>
<dbReference type="InterPro" id="IPR028202">
    <property type="entry name" value="Reductase_C"/>
</dbReference>
<gene>
    <name evidence="7" type="ORF">GCM10009750_23650</name>
</gene>
<keyword evidence="2" id="KW-0285">Flavoprotein</keyword>
<feature type="domain" description="Reductase C-terminal" evidence="6">
    <location>
        <begin position="322"/>
        <end position="407"/>
    </location>
</feature>
<evidence type="ECO:0000256" key="4">
    <source>
        <dbReference type="ARBA" id="ARBA00023002"/>
    </source>
</evidence>
<dbReference type="SUPFAM" id="SSF51905">
    <property type="entry name" value="FAD/NAD(P)-binding domain"/>
    <property type="match status" value="2"/>
</dbReference>
<dbReference type="PRINTS" id="PR00411">
    <property type="entry name" value="PNDRDTASEI"/>
</dbReference>
<dbReference type="SUPFAM" id="SSF55424">
    <property type="entry name" value="FAD/NAD-linked reductases, dimerisation (C-terminal) domain"/>
    <property type="match status" value="1"/>
</dbReference>
<evidence type="ECO:0000259" key="6">
    <source>
        <dbReference type="Pfam" id="PF14759"/>
    </source>
</evidence>
<evidence type="ECO:0000259" key="5">
    <source>
        <dbReference type="Pfam" id="PF07992"/>
    </source>
</evidence>
<dbReference type="Gene3D" id="3.50.50.60">
    <property type="entry name" value="FAD/NAD(P)-binding domain"/>
    <property type="match status" value="2"/>
</dbReference>
<keyword evidence="4" id="KW-0560">Oxidoreductase</keyword>
<sequence>MAAVERILIIGGGLTAARAAEGIRAEGFDGEVLVATNEDRPPYERPPLSKGYLLGVDDAEATIPLPAQWYAEQRVELRTGVEATAVDVQAHLVTIDGEPVPYDRLLLATGASARRFTGPGGSLRGVHALRTLADATHLRAALKDGGRRVAIVGAGWIGLEVAAAARQYGNEVTVVAPGAVPLESAVGPEVGAVFATLHHDHGVDLRMGAAASAIRGSDRVDGVILDSGDEVDADLVVVGIGATPNTGLATSAGLSIDDGILTDEGFRTSAPDVYAAGDVANVLHPVLGRHLRVEHWANAQNQGRAVGRALAGARVAYDEIPYFYTDQYDLGMEYSGYGPLAADASVVFRGDVAAREFMAFWVREARVVAGMNVNVWDVNESVQALIRSGAAVDRDALADPSVALETLVPA</sequence>
<dbReference type="InterPro" id="IPR036188">
    <property type="entry name" value="FAD/NAD-bd_sf"/>
</dbReference>
<keyword evidence="3" id="KW-0274">FAD</keyword>
<keyword evidence="8" id="KW-1185">Reference proteome</keyword>
<comment type="cofactor">
    <cofactor evidence="1">
        <name>FAD</name>
        <dbReference type="ChEBI" id="CHEBI:57692"/>
    </cofactor>
</comment>
<dbReference type="PANTHER" id="PTHR43557:SF2">
    <property type="entry name" value="RIESKE DOMAIN-CONTAINING PROTEIN-RELATED"/>
    <property type="match status" value="1"/>
</dbReference>
<reference evidence="7 8" key="1">
    <citation type="journal article" date="2019" name="Int. J. Syst. Evol. Microbiol.">
        <title>The Global Catalogue of Microorganisms (GCM) 10K type strain sequencing project: providing services to taxonomists for standard genome sequencing and annotation.</title>
        <authorList>
            <consortium name="The Broad Institute Genomics Platform"/>
            <consortium name="The Broad Institute Genome Sequencing Center for Infectious Disease"/>
            <person name="Wu L."/>
            <person name="Ma J."/>
        </authorList>
    </citation>
    <scope>NUCLEOTIDE SEQUENCE [LARGE SCALE GENOMIC DNA]</scope>
    <source>
        <strain evidence="7 8">JCM 14323</strain>
    </source>
</reference>
<dbReference type="PANTHER" id="PTHR43557">
    <property type="entry name" value="APOPTOSIS-INDUCING FACTOR 1"/>
    <property type="match status" value="1"/>
</dbReference>
<evidence type="ECO:0000313" key="7">
    <source>
        <dbReference type="EMBL" id="GAA1837731.1"/>
    </source>
</evidence>
<dbReference type="EMBL" id="BAAANK010000006">
    <property type="protein sequence ID" value="GAA1837731.1"/>
    <property type="molecule type" value="Genomic_DNA"/>
</dbReference>
<feature type="domain" description="FAD/NAD(P)-binding" evidence="5">
    <location>
        <begin position="6"/>
        <end position="303"/>
    </location>
</feature>
<dbReference type="InterPro" id="IPR016156">
    <property type="entry name" value="FAD/NAD-linked_Rdtase_dimer_sf"/>
</dbReference>
<evidence type="ECO:0000313" key="8">
    <source>
        <dbReference type="Proteomes" id="UP001501746"/>
    </source>
</evidence>
<evidence type="ECO:0000256" key="2">
    <source>
        <dbReference type="ARBA" id="ARBA00022630"/>
    </source>
</evidence>
<evidence type="ECO:0000256" key="3">
    <source>
        <dbReference type="ARBA" id="ARBA00022827"/>
    </source>
</evidence>
<comment type="caution">
    <text evidence="7">The sequence shown here is derived from an EMBL/GenBank/DDBJ whole genome shotgun (WGS) entry which is preliminary data.</text>
</comment>
<proteinExistence type="predicted"/>
<dbReference type="InterPro" id="IPR050446">
    <property type="entry name" value="FAD-oxidoreductase/Apoptosis"/>
</dbReference>
<dbReference type="Proteomes" id="UP001501746">
    <property type="component" value="Unassembled WGS sequence"/>
</dbReference>
<dbReference type="Gene3D" id="3.30.390.30">
    <property type="match status" value="1"/>
</dbReference>
<dbReference type="InterPro" id="IPR023753">
    <property type="entry name" value="FAD/NAD-binding_dom"/>
</dbReference>
<dbReference type="PRINTS" id="PR00368">
    <property type="entry name" value="FADPNR"/>
</dbReference>
<dbReference type="Pfam" id="PF07992">
    <property type="entry name" value="Pyr_redox_2"/>
    <property type="match status" value="1"/>
</dbReference>
<protein>
    <submittedName>
        <fullName evidence="7">FAD-dependent oxidoreductase</fullName>
    </submittedName>
</protein>
<accession>A0ABN2MSY4</accession>